<dbReference type="InterPro" id="IPR036291">
    <property type="entry name" value="NAD(P)-bd_dom_sf"/>
</dbReference>
<keyword evidence="10" id="KW-0456">Lyase</keyword>
<dbReference type="EMBL" id="JABENB010000001">
    <property type="protein sequence ID" value="NNG37789.1"/>
    <property type="molecule type" value="Genomic_DNA"/>
</dbReference>
<dbReference type="InterPro" id="IPR001753">
    <property type="entry name" value="Enoyl-CoA_hydra/iso"/>
</dbReference>
<keyword evidence="6" id="KW-0442">Lipid degradation</keyword>
<dbReference type="UniPathway" id="UPA00659"/>
<evidence type="ECO:0000256" key="5">
    <source>
        <dbReference type="ARBA" id="ARBA00022832"/>
    </source>
</evidence>
<keyword evidence="7" id="KW-0560">Oxidoreductase</keyword>
<dbReference type="AlphaFoldDB" id="A0A849ABB9"/>
<dbReference type="FunFam" id="3.40.50.720:FF:000009">
    <property type="entry name" value="Fatty oxidation complex, alpha subunit"/>
    <property type="match status" value="1"/>
</dbReference>
<dbReference type="Gene3D" id="3.40.50.720">
    <property type="entry name" value="NAD(P)-binding Rossmann-like Domain"/>
    <property type="match status" value="1"/>
</dbReference>
<dbReference type="SUPFAM" id="SSF48179">
    <property type="entry name" value="6-phosphogluconate dehydrogenase C-terminal domain-like"/>
    <property type="match status" value="2"/>
</dbReference>
<comment type="catalytic activity">
    <reaction evidence="12">
        <text>a (3S)-3-hydroxyacyl-CoA + NAD(+) = a 3-oxoacyl-CoA + NADH + H(+)</text>
        <dbReference type="Rhea" id="RHEA:22432"/>
        <dbReference type="ChEBI" id="CHEBI:15378"/>
        <dbReference type="ChEBI" id="CHEBI:57318"/>
        <dbReference type="ChEBI" id="CHEBI:57540"/>
        <dbReference type="ChEBI" id="CHEBI:57945"/>
        <dbReference type="ChEBI" id="CHEBI:90726"/>
        <dbReference type="EC" id="1.1.1.35"/>
    </reaction>
</comment>
<dbReference type="Pfam" id="PF02737">
    <property type="entry name" value="3HCDH_N"/>
    <property type="match status" value="1"/>
</dbReference>
<dbReference type="Pfam" id="PF00725">
    <property type="entry name" value="3HCDH"/>
    <property type="match status" value="1"/>
</dbReference>
<keyword evidence="16" id="KW-1185">Reference proteome</keyword>
<comment type="caution">
    <text evidence="15">The sequence shown here is derived from an EMBL/GenBank/DDBJ whole genome shotgun (WGS) entry which is preliminary data.</text>
</comment>
<dbReference type="Gene3D" id="3.90.226.10">
    <property type="entry name" value="2-enoyl-CoA Hydratase, Chain A, domain 1"/>
    <property type="match status" value="1"/>
</dbReference>
<feature type="domain" description="3-hydroxyacyl-CoA dehydrogenase C-terminal" evidence="13">
    <location>
        <begin position="501"/>
        <end position="600"/>
    </location>
</feature>
<keyword evidence="5" id="KW-0276">Fatty acid metabolism</keyword>
<protein>
    <submittedName>
        <fullName evidence="15">3-hydroxyacyl-CoA dehydrogenase</fullName>
    </submittedName>
</protein>
<evidence type="ECO:0000256" key="12">
    <source>
        <dbReference type="ARBA" id="ARBA00049556"/>
    </source>
</evidence>
<evidence type="ECO:0000256" key="10">
    <source>
        <dbReference type="ARBA" id="ARBA00023239"/>
    </source>
</evidence>
<dbReference type="SUPFAM" id="SSF51735">
    <property type="entry name" value="NAD(P)-binding Rossmann-fold domains"/>
    <property type="match status" value="1"/>
</dbReference>
<evidence type="ECO:0000256" key="4">
    <source>
        <dbReference type="ARBA" id="ARBA00009463"/>
    </source>
</evidence>
<proteinExistence type="inferred from homology"/>
<accession>A0A849ABB9</accession>
<comment type="similarity">
    <text evidence="4">Belongs to the 3-hydroxyacyl-CoA dehydrogenase family.</text>
</comment>
<reference evidence="15 16" key="1">
    <citation type="submission" date="2020-05" db="EMBL/GenBank/DDBJ databases">
        <title>Flexivirga sp. ID2601S isolated from air conditioner.</title>
        <authorList>
            <person name="Kim D.H."/>
        </authorList>
    </citation>
    <scope>NUCLEOTIDE SEQUENCE [LARGE SCALE GENOMIC DNA]</scope>
    <source>
        <strain evidence="15 16">ID2601S</strain>
    </source>
</reference>
<dbReference type="PANTHER" id="PTHR43612:SF3">
    <property type="entry name" value="TRIFUNCTIONAL ENZYME SUBUNIT ALPHA, MITOCHONDRIAL"/>
    <property type="match status" value="1"/>
</dbReference>
<evidence type="ECO:0000313" key="16">
    <source>
        <dbReference type="Proteomes" id="UP000557772"/>
    </source>
</evidence>
<dbReference type="Pfam" id="PF00378">
    <property type="entry name" value="ECH_1"/>
    <property type="match status" value="1"/>
</dbReference>
<feature type="domain" description="3-hydroxyacyl-CoA dehydrogenase NAD binding" evidence="14">
    <location>
        <begin position="320"/>
        <end position="498"/>
    </location>
</feature>
<evidence type="ECO:0000259" key="13">
    <source>
        <dbReference type="Pfam" id="PF00725"/>
    </source>
</evidence>
<dbReference type="InterPro" id="IPR008927">
    <property type="entry name" value="6-PGluconate_DH-like_C_sf"/>
</dbReference>
<name>A0A849ABB9_9MICO</name>
<dbReference type="GO" id="GO:0070403">
    <property type="term" value="F:NAD+ binding"/>
    <property type="evidence" value="ECO:0007669"/>
    <property type="project" value="InterPro"/>
</dbReference>
<organism evidence="15 16">
    <name type="scientific">Flexivirga aerilata</name>
    <dbReference type="NCBI Taxonomy" id="1656889"/>
    <lineage>
        <taxon>Bacteria</taxon>
        <taxon>Bacillati</taxon>
        <taxon>Actinomycetota</taxon>
        <taxon>Actinomycetes</taxon>
        <taxon>Micrococcales</taxon>
        <taxon>Dermacoccaceae</taxon>
        <taxon>Flexivirga</taxon>
    </lineage>
</organism>
<evidence type="ECO:0000256" key="7">
    <source>
        <dbReference type="ARBA" id="ARBA00023002"/>
    </source>
</evidence>
<dbReference type="SUPFAM" id="SSF52096">
    <property type="entry name" value="ClpP/crotonase"/>
    <property type="match status" value="1"/>
</dbReference>
<evidence type="ECO:0000259" key="14">
    <source>
        <dbReference type="Pfam" id="PF02737"/>
    </source>
</evidence>
<dbReference type="PANTHER" id="PTHR43612">
    <property type="entry name" value="TRIFUNCTIONAL ENZYME SUBUNIT ALPHA"/>
    <property type="match status" value="1"/>
</dbReference>
<evidence type="ECO:0000256" key="2">
    <source>
        <dbReference type="ARBA" id="ARBA00005086"/>
    </source>
</evidence>
<dbReference type="InterPro" id="IPR006176">
    <property type="entry name" value="3-OHacyl-CoA_DH_NAD-bd"/>
</dbReference>
<dbReference type="GO" id="GO:0016509">
    <property type="term" value="F:long-chain (3S)-3-hydroxyacyl-CoA dehydrogenase (NAD+) activity"/>
    <property type="evidence" value="ECO:0007669"/>
    <property type="project" value="TreeGrafter"/>
</dbReference>
<sequence>MQTETITLRKDDDNVVTLVLDDPSGSANVMNDAFRRSLREATDWLVEHKDEIVGVLLTSAKKTFFAGGDLTRLREVTSDTADEFFTGAEAMKSDLRRIETLGVPVVAVLAGSALGGGLEIALAAHRRIATEGAGVFGFPEVTLGLLPGGGGVTRTVRMLGLADALTKVLGEGKQFRPEQAREVGIIDDVVPDQDAAIQAARTWIAEHPDAVQPWDVKGFRIPGGTPAGGPIKDFIPAFTASLTKQLKGAPYDAPYAILAAAVEGSQVDFDTASRIESRYLTQLAAGQTSKNMIQAFFFDLQAIKKGSSRPSGPAPRQARKVGVLGAGMMGAGIAYSLAKAGVDVVLKDVDDAAAEKGKDYSKGLLDKAIARGRSTQEKADALLARITPTGDPAALAGCDTVIEAVFEDPALKQKVFGEIVDHVAPDAVLCTNTSTLPITELAKGVQRPADFIGLHFFSPVDKMQLVEIIVGAETSDETLAAAYDLVLQIGKTPIVVQDSRGFFTSRVIGTFTNEGLAMLAEGVNPTSLERAARQAGYPVGTLQISDELNLELMQRIRKATEDALRAEGQPVPESPAGTVIDTMIEQGRPGRKAGKGFYDYDQAGKRGDLWPGLTKLFPVAEQQIPLDDIKERFLFVEALESVRCLEEGVLTSVGDANIGSIFGIGYPAWTGGVLQFINGYNGGLSGFVRRAGELQKSYGDRFAVPKLLQDKVARGERFEDGV</sequence>
<evidence type="ECO:0000256" key="6">
    <source>
        <dbReference type="ARBA" id="ARBA00022963"/>
    </source>
</evidence>
<keyword evidence="11" id="KW-0511">Multifunctional enzyme</keyword>
<keyword evidence="9" id="KW-0443">Lipid metabolism</keyword>
<comment type="pathway">
    <text evidence="1">Lipid metabolism; fatty acid beta-oxidation.</text>
</comment>
<dbReference type="GO" id="GO:0006635">
    <property type="term" value="P:fatty acid beta-oxidation"/>
    <property type="evidence" value="ECO:0007669"/>
    <property type="project" value="UniProtKB-UniPathway"/>
</dbReference>
<comment type="similarity">
    <text evidence="3">In the central section; belongs to the 3-hydroxyacyl-CoA dehydrogenase family.</text>
</comment>
<dbReference type="Gene3D" id="1.10.1040.50">
    <property type="match status" value="1"/>
</dbReference>
<keyword evidence="8" id="KW-0520">NAD</keyword>
<dbReference type="InterPro" id="IPR006108">
    <property type="entry name" value="3HC_DH_C"/>
</dbReference>
<dbReference type="FunFam" id="3.90.226.10:FF:000047">
    <property type="entry name" value="Probable 3-hydroxyacyl-CoA dehydrogenase"/>
    <property type="match status" value="1"/>
</dbReference>
<gene>
    <name evidence="15" type="ORF">HJ588_00675</name>
</gene>
<dbReference type="InterPro" id="IPR050136">
    <property type="entry name" value="FA_oxidation_alpha_subunit"/>
</dbReference>
<dbReference type="CDD" id="cd06558">
    <property type="entry name" value="crotonase-like"/>
    <property type="match status" value="1"/>
</dbReference>
<evidence type="ECO:0000313" key="15">
    <source>
        <dbReference type="EMBL" id="NNG37789.1"/>
    </source>
</evidence>
<evidence type="ECO:0000256" key="8">
    <source>
        <dbReference type="ARBA" id="ARBA00023027"/>
    </source>
</evidence>
<comment type="pathway">
    <text evidence="2">Lipid metabolism; butanoate metabolism.</text>
</comment>
<evidence type="ECO:0000256" key="9">
    <source>
        <dbReference type="ARBA" id="ARBA00023098"/>
    </source>
</evidence>
<dbReference type="Proteomes" id="UP000557772">
    <property type="component" value="Unassembled WGS sequence"/>
</dbReference>
<dbReference type="GO" id="GO:0004300">
    <property type="term" value="F:enoyl-CoA hydratase activity"/>
    <property type="evidence" value="ECO:0007669"/>
    <property type="project" value="TreeGrafter"/>
</dbReference>
<evidence type="ECO:0000256" key="1">
    <source>
        <dbReference type="ARBA" id="ARBA00005005"/>
    </source>
</evidence>
<dbReference type="FunFam" id="1.10.1040.50:FF:000005">
    <property type="entry name" value="Probable 3-hydroxyacyl-CoA dehydrogenase"/>
    <property type="match status" value="1"/>
</dbReference>
<evidence type="ECO:0000256" key="3">
    <source>
        <dbReference type="ARBA" id="ARBA00007005"/>
    </source>
</evidence>
<dbReference type="InterPro" id="IPR029045">
    <property type="entry name" value="ClpP/crotonase-like_dom_sf"/>
</dbReference>
<evidence type="ECO:0000256" key="11">
    <source>
        <dbReference type="ARBA" id="ARBA00023268"/>
    </source>
</evidence>